<dbReference type="EMBL" id="DVIU01000092">
    <property type="protein sequence ID" value="HIS35862.1"/>
    <property type="molecule type" value="Genomic_DNA"/>
</dbReference>
<keyword evidence="1" id="KW-1133">Transmembrane helix</keyword>
<organism evidence="2 3">
    <name type="scientific">Candidatus Scatousia excrementigallinarum</name>
    <dbReference type="NCBI Taxonomy" id="2840935"/>
    <lineage>
        <taxon>Bacteria</taxon>
        <taxon>Candidatus Scatousia</taxon>
    </lineage>
</organism>
<gene>
    <name evidence="2" type="ORF">IAC10_04440</name>
</gene>
<proteinExistence type="predicted"/>
<keyword evidence="1" id="KW-0472">Membrane</keyword>
<name>A0A9D1EYM6_9BACT</name>
<comment type="caution">
    <text evidence="2">The sequence shown here is derived from an EMBL/GenBank/DDBJ whole genome shotgun (WGS) entry which is preliminary data.</text>
</comment>
<feature type="transmembrane region" description="Helical" evidence="1">
    <location>
        <begin position="6"/>
        <end position="24"/>
    </location>
</feature>
<evidence type="ECO:0000313" key="3">
    <source>
        <dbReference type="Proteomes" id="UP000823928"/>
    </source>
</evidence>
<reference evidence="2" key="1">
    <citation type="submission" date="2020-10" db="EMBL/GenBank/DDBJ databases">
        <authorList>
            <person name="Gilroy R."/>
        </authorList>
    </citation>
    <scope>NUCLEOTIDE SEQUENCE</scope>
    <source>
        <strain evidence="2">6276</strain>
    </source>
</reference>
<evidence type="ECO:0000256" key="1">
    <source>
        <dbReference type="SAM" id="Phobius"/>
    </source>
</evidence>
<dbReference type="Proteomes" id="UP000823928">
    <property type="component" value="Unassembled WGS sequence"/>
</dbReference>
<protein>
    <submittedName>
        <fullName evidence="2">Uncharacterized protein</fullName>
    </submittedName>
</protein>
<accession>A0A9D1EYM6</accession>
<dbReference type="AlphaFoldDB" id="A0A9D1EYM6"/>
<evidence type="ECO:0000313" key="2">
    <source>
        <dbReference type="EMBL" id="HIS35862.1"/>
    </source>
</evidence>
<reference evidence="2" key="2">
    <citation type="journal article" date="2021" name="PeerJ">
        <title>Extensive microbial diversity within the chicken gut microbiome revealed by metagenomics and culture.</title>
        <authorList>
            <person name="Gilroy R."/>
            <person name="Ravi A."/>
            <person name="Getino M."/>
            <person name="Pursley I."/>
            <person name="Horton D.L."/>
            <person name="Alikhan N.F."/>
            <person name="Baker D."/>
            <person name="Gharbi K."/>
            <person name="Hall N."/>
            <person name="Watson M."/>
            <person name="Adriaenssens E.M."/>
            <person name="Foster-Nyarko E."/>
            <person name="Jarju S."/>
            <person name="Secka A."/>
            <person name="Antonio M."/>
            <person name="Oren A."/>
            <person name="Chaudhuri R.R."/>
            <person name="La Ragione R."/>
            <person name="Hildebrand F."/>
            <person name="Pallen M.J."/>
        </authorList>
    </citation>
    <scope>NUCLEOTIDE SEQUENCE</scope>
    <source>
        <strain evidence="2">6276</strain>
    </source>
</reference>
<sequence length="141" mass="16511">MTTIWIIFVVLVCISSMVYTLVNYKKHNAKLAKFAEEHPEAAKVYIKTTKIGIIVDTLTVHDVDGEEPLIFNEMLIKDGFYLIPGKHVLELSYQWTRPGIIYKTITNYLDPCKIEVEAEANKIYNLYYNKKQKQYVFEEIR</sequence>
<keyword evidence="1" id="KW-0812">Transmembrane</keyword>